<protein>
    <recommendedName>
        <fullName evidence="7">EamA domain-containing protein</fullName>
    </recommendedName>
</protein>
<feature type="transmembrane region" description="Helical" evidence="6">
    <location>
        <begin position="12"/>
        <end position="37"/>
    </location>
</feature>
<evidence type="ECO:0000256" key="5">
    <source>
        <dbReference type="ARBA" id="ARBA00023136"/>
    </source>
</evidence>
<dbReference type="InterPro" id="IPR037185">
    <property type="entry name" value="EmrE-like"/>
</dbReference>
<keyword evidence="3 6" id="KW-0812">Transmembrane</keyword>
<evidence type="ECO:0000256" key="2">
    <source>
        <dbReference type="ARBA" id="ARBA00022475"/>
    </source>
</evidence>
<evidence type="ECO:0000256" key="4">
    <source>
        <dbReference type="ARBA" id="ARBA00022989"/>
    </source>
</evidence>
<comment type="subcellular location">
    <subcellularLocation>
        <location evidence="1">Cell membrane</location>
        <topology evidence="1">Multi-pass membrane protein</topology>
    </subcellularLocation>
</comment>
<dbReference type="RefSeq" id="WP_012929700.1">
    <property type="nucleotide sequence ID" value="NC_013730.1"/>
</dbReference>
<organism evidence="8 9">
    <name type="scientific">Spirosoma linguale (strain ATCC 33905 / DSM 74 / LMG 10896 / Claus 1)</name>
    <dbReference type="NCBI Taxonomy" id="504472"/>
    <lineage>
        <taxon>Bacteria</taxon>
        <taxon>Pseudomonadati</taxon>
        <taxon>Bacteroidota</taxon>
        <taxon>Cytophagia</taxon>
        <taxon>Cytophagales</taxon>
        <taxon>Cytophagaceae</taxon>
        <taxon>Spirosoma</taxon>
    </lineage>
</organism>
<dbReference type="EMBL" id="CP001769">
    <property type="protein sequence ID" value="ADB41199.1"/>
    <property type="molecule type" value="Genomic_DNA"/>
</dbReference>
<keyword evidence="9" id="KW-1185">Reference proteome</keyword>
<feature type="transmembrane region" description="Helical" evidence="6">
    <location>
        <begin position="167"/>
        <end position="184"/>
    </location>
</feature>
<dbReference type="InterPro" id="IPR000620">
    <property type="entry name" value="EamA_dom"/>
</dbReference>
<feature type="transmembrane region" description="Helical" evidence="6">
    <location>
        <begin position="283"/>
        <end position="301"/>
    </location>
</feature>
<evidence type="ECO:0000259" key="7">
    <source>
        <dbReference type="Pfam" id="PF00892"/>
    </source>
</evidence>
<dbReference type="PANTHER" id="PTHR32322:SF18">
    <property type="entry name" value="S-ADENOSYLMETHIONINE_S-ADENOSYLHOMOCYSTEINE TRANSPORTER"/>
    <property type="match status" value="1"/>
</dbReference>
<dbReference type="AlphaFoldDB" id="D2QDY3"/>
<feature type="domain" description="EamA" evidence="7">
    <location>
        <begin position="166"/>
        <end position="300"/>
    </location>
</feature>
<dbReference type="Pfam" id="PF00892">
    <property type="entry name" value="EamA"/>
    <property type="match status" value="2"/>
</dbReference>
<feature type="transmembrane region" description="Helical" evidence="6">
    <location>
        <begin position="135"/>
        <end position="155"/>
    </location>
</feature>
<keyword evidence="2" id="KW-1003">Cell membrane</keyword>
<sequence length="313" mass="34818">MSMAVESSRARYWLGAFFVFMAAFCFACKGILIKLAYQYPIDAISLLTLRMLFALPFYVLILLNLVRTQPPVQLTRKQWVSLLMLGITGYYFASFFNFLGLVYITASLERILLFIYPTFVLLINALSFKRPITRLQLLSMGLTYSGILLAFWGNIETAHQKDIIQGAFWVILSGLVYAIYLVGSDDMIARIGSQRFTCYAMIAATAPVLIHCIIQHGMHLTSYPKPVYVLGLGMGIFVTVVPTFMIAEGIKRIGSGNASIIASVGPIFTIILSTIILGEMISIGQIVGTFFVLAGVFLISWHGKIQFGNNRQN</sequence>
<feature type="transmembrane region" description="Helical" evidence="6">
    <location>
        <begin position="79"/>
        <end position="105"/>
    </location>
</feature>
<dbReference type="Proteomes" id="UP000002028">
    <property type="component" value="Chromosome"/>
</dbReference>
<dbReference type="SUPFAM" id="SSF103481">
    <property type="entry name" value="Multidrug resistance efflux transporter EmrE"/>
    <property type="match status" value="2"/>
</dbReference>
<feature type="transmembrane region" description="Helical" evidence="6">
    <location>
        <begin position="228"/>
        <end position="247"/>
    </location>
</feature>
<name>D2QDY3_SPILD</name>
<evidence type="ECO:0000256" key="1">
    <source>
        <dbReference type="ARBA" id="ARBA00004651"/>
    </source>
</evidence>
<feature type="transmembrane region" description="Helical" evidence="6">
    <location>
        <begin position="259"/>
        <end position="277"/>
    </location>
</feature>
<dbReference type="HOGENOM" id="CLU_033863_9_0_10"/>
<keyword evidence="5 6" id="KW-0472">Membrane</keyword>
<dbReference type="GO" id="GO:0005886">
    <property type="term" value="C:plasma membrane"/>
    <property type="evidence" value="ECO:0007669"/>
    <property type="project" value="UniProtKB-SubCell"/>
</dbReference>
<dbReference type="PANTHER" id="PTHR32322">
    <property type="entry name" value="INNER MEMBRANE TRANSPORTER"/>
    <property type="match status" value="1"/>
</dbReference>
<dbReference type="Gene3D" id="1.10.3730.20">
    <property type="match status" value="1"/>
</dbReference>
<dbReference type="KEGG" id="sli:Slin_5227"/>
<evidence type="ECO:0000256" key="6">
    <source>
        <dbReference type="SAM" id="Phobius"/>
    </source>
</evidence>
<feature type="domain" description="EamA" evidence="7">
    <location>
        <begin position="14"/>
        <end position="151"/>
    </location>
</feature>
<gene>
    <name evidence="8" type="ordered locus">Slin_5227</name>
</gene>
<evidence type="ECO:0000313" key="9">
    <source>
        <dbReference type="Proteomes" id="UP000002028"/>
    </source>
</evidence>
<dbReference type="InterPro" id="IPR050638">
    <property type="entry name" value="AA-Vitamin_Transporters"/>
</dbReference>
<accession>D2QDY3</accession>
<evidence type="ECO:0000256" key="3">
    <source>
        <dbReference type="ARBA" id="ARBA00022692"/>
    </source>
</evidence>
<dbReference type="STRING" id="504472.Slin_5227"/>
<feature type="transmembrane region" description="Helical" evidence="6">
    <location>
        <begin position="111"/>
        <end position="128"/>
    </location>
</feature>
<evidence type="ECO:0000313" key="8">
    <source>
        <dbReference type="EMBL" id="ADB41199.1"/>
    </source>
</evidence>
<keyword evidence="4 6" id="KW-1133">Transmembrane helix</keyword>
<feature type="transmembrane region" description="Helical" evidence="6">
    <location>
        <begin position="43"/>
        <end position="67"/>
    </location>
</feature>
<reference evidence="8 9" key="1">
    <citation type="journal article" date="2010" name="Stand. Genomic Sci.">
        <title>Complete genome sequence of Spirosoma linguale type strain (1).</title>
        <authorList>
            <person name="Lail K."/>
            <person name="Sikorski J."/>
            <person name="Saunders E."/>
            <person name="Lapidus A."/>
            <person name="Glavina Del Rio T."/>
            <person name="Copeland A."/>
            <person name="Tice H."/>
            <person name="Cheng J.-F."/>
            <person name="Lucas S."/>
            <person name="Nolan M."/>
            <person name="Bruce D."/>
            <person name="Goodwin L."/>
            <person name="Pitluck S."/>
            <person name="Ivanova N."/>
            <person name="Mavromatis K."/>
            <person name="Ovchinnikova G."/>
            <person name="Pati A."/>
            <person name="Chen A."/>
            <person name="Palaniappan K."/>
            <person name="Land M."/>
            <person name="Hauser L."/>
            <person name="Chang Y.-J."/>
            <person name="Jeffries C.D."/>
            <person name="Chain P."/>
            <person name="Brettin T."/>
            <person name="Detter J.C."/>
            <person name="Schuetze A."/>
            <person name="Rohde M."/>
            <person name="Tindall B.J."/>
            <person name="Goeker M."/>
            <person name="Bristow J."/>
            <person name="Eisen J.A."/>
            <person name="Markowitz V."/>
            <person name="Hugenholtz P."/>
            <person name="Kyrpides N.C."/>
            <person name="Klenk H.-P."/>
            <person name="Chen F."/>
        </authorList>
    </citation>
    <scope>NUCLEOTIDE SEQUENCE [LARGE SCALE GENOMIC DNA]</scope>
    <source>
        <strain evidence="9">ATCC 33905 / DSM 74 / LMG 10896 / Claus 1</strain>
    </source>
</reference>
<feature type="transmembrane region" description="Helical" evidence="6">
    <location>
        <begin position="196"/>
        <end position="216"/>
    </location>
</feature>
<proteinExistence type="predicted"/>
<dbReference type="eggNOG" id="COG0697">
    <property type="taxonomic scope" value="Bacteria"/>
</dbReference>